<protein>
    <submittedName>
        <fullName evidence="1">Uncharacterized protein</fullName>
    </submittedName>
</protein>
<dbReference type="EMBL" id="MU971391">
    <property type="protein sequence ID" value="KAK9236282.1"/>
    <property type="molecule type" value="Genomic_DNA"/>
</dbReference>
<organism evidence="1 2">
    <name type="scientific">Lipomyces kononenkoae</name>
    <name type="common">Yeast</name>
    <dbReference type="NCBI Taxonomy" id="34357"/>
    <lineage>
        <taxon>Eukaryota</taxon>
        <taxon>Fungi</taxon>
        <taxon>Dikarya</taxon>
        <taxon>Ascomycota</taxon>
        <taxon>Saccharomycotina</taxon>
        <taxon>Lipomycetes</taxon>
        <taxon>Lipomycetales</taxon>
        <taxon>Lipomycetaceae</taxon>
        <taxon>Lipomyces</taxon>
    </lineage>
</organism>
<proteinExistence type="predicted"/>
<dbReference type="Proteomes" id="UP001433508">
    <property type="component" value="Unassembled WGS sequence"/>
</dbReference>
<evidence type="ECO:0000313" key="1">
    <source>
        <dbReference type="EMBL" id="KAK9236282.1"/>
    </source>
</evidence>
<accession>A0ACC3SXE1</accession>
<name>A0ACC3SXE1_LIPKO</name>
<gene>
    <name evidence="1" type="ORF">V1525DRAFT_427156</name>
</gene>
<sequence length="320" mass="35720">MAQSELLAVVRRPLSPDTQIEVPASRDEFEHVQGILERENMKYPSLQYDGWRKVAIVVAVPSPLHGQMAGSLTGRILGTVYGLPGLDANIKGRFDSTSDMSNTTLTGDTLSTRNWDGALRYLTSGGYTLMIAVEVGTTQTYRSLRAAISYSVCALHCRLGIAMSINERSRGTIAPLQYYSTTQEWNTAVQQAERNLRTELRNNPYGPLAVTRSVWYGRVGSVVVETYRQAEETCPPQTILEPTHSFRVVENGQFVGSTVPENLAELKLDDCIPTHVLSGDVITDVPINFFSRDWFEQSFGEAMLETALERIKHRYRIRPA</sequence>
<reference evidence="2" key="1">
    <citation type="journal article" date="2024" name="Front. Bioeng. Biotechnol.">
        <title>Genome-scale model development and genomic sequencing of the oleaginous clade Lipomyces.</title>
        <authorList>
            <person name="Czajka J.J."/>
            <person name="Han Y."/>
            <person name="Kim J."/>
            <person name="Mondo S.J."/>
            <person name="Hofstad B.A."/>
            <person name="Robles A."/>
            <person name="Haridas S."/>
            <person name="Riley R."/>
            <person name="LaButti K."/>
            <person name="Pangilinan J."/>
            <person name="Andreopoulos W."/>
            <person name="Lipzen A."/>
            <person name="Yan J."/>
            <person name="Wang M."/>
            <person name="Ng V."/>
            <person name="Grigoriev I.V."/>
            <person name="Spatafora J.W."/>
            <person name="Magnuson J.K."/>
            <person name="Baker S.E."/>
            <person name="Pomraning K.R."/>
        </authorList>
    </citation>
    <scope>NUCLEOTIDE SEQUENCE [LARGE SCALE GENOMIC DNA]</scope>
    <source>
        <strain evidence="2">CBS 7786</strain>
    </source>
</reference>
<comment type="caution">
    <text evidence="1">The sequence shown here is derived from an EMBL/GenBank/DDBJ whole genome shotgun (WGS) entry which is preliminary data.</text>
</comment>
<evidence type="ECO:0000313" key="2">
    <source>
        <dbReference type="Proteomes" id="UP001433508"/>
    </source>
</evidence>
<keyword evidence="2" id="KW-1185">Reference proteome</keyword>